<evidence type="ECO:0000259" key="1">
    <source>
        <dbReference type="Pfam" id="PF03446"/>
    </source>
</evidence>
<proteinExistence type="predicted"/>
<dbReference type="SUPFAM" id="SSF51735">
    <property type="entry name" value="NAD(P)-binding Rossmann-fold domains"/>
    <property type="match status" value="1"/>
</dbReference>
<protein>
    <submittedName>
        <fullName evidence="3">3-hydroxyisobutyrate dehydrogenase-like beta-hydroxyacid dehydrogenase</fullName>
    </submittedName>
</protein>
<dbReference type="InterPro" id="IPR013328">
    <property type="entry name" value="6PGD_dom2"/>
</dbReference>
<dbReference type="Gene3D" id="1.10.1040.10">
    <property type="entry name" value="N-(1-d-carboxylethyl)-l-norvaline Dehydrogenase, domain 2"/>
    <property type="match status" value="1"/>
</dbReference>
<dbReference type="AlphaFoldDB" id="A0AAW8EIM9"/>
<evidence type="ECO:0000259" key="2">
    <source>
        <dbReference type="Pfam" id="PF09130"/>
    </source>
</evidence>
<sequence>MGITLGIVGCGEVGGIFGRGLLHKEGIEAVWVWDLKFADPDSGAAARAAAEADGLRVASGMQALCAAADLLVSAVTASSTFAVAEEAARHARAGTRFLDLNSASPGTKQRAGAVLEAAGAGYVEAGVMTSVPPYGIRVPMLLGGAQAEALAATLCAWGMDARAVSERLGVASAIKMSRSIMIKGLEALVIESYTTARRYGVEAHVLPTLAETFPQIDWERQGAYFFSRVVQHGKRRAEEMREAAQTVRETGFEPFMAAAIAAKQDWVAQQAHTGLFEGLDAKSPWQDYADRLIGRGQGGGK</sequence>
<dbReference type="Gene3D" id="3.40.50.720">
    <property type="entry name" value="NAD(P)-binding Rossmann-like Domain"/>
    <property type="match status" value="1"/>
</dbReference>
<dbReference type="RefSeq" id="WP_307594395.1">
    <property type="nucleotide sequence ID" value="NZ_JAUSRV010000007.1"/>
</dbReference>
<feature type="domain" description="Phosphogluconate dehydrogenase NAD-binding putative C-terminal" evidence="2">
    <location>
        <begin position="196"/>
        <end position="267"/>
    </location>
</feature>
<dbReference type="InterPro" id="IPR006115">
    <property type="entry name" value="6PGDH_NADP-bd"/>
</dbReference>
<dbReference type="EMBL" id="JAUSRV010000007">
    <property type="protein sequence ID" value="MDP9971856.1"/>
    <property type="molecule type" value="Genomic_DNA"/>
</dbReference>
<dbReference type="InterPro" id="IPR036291">
    <property type="entry name" value="NAD(P)-bd_dom_sf"/>
</dbReference>
<reference evidence="3" key="1">
    <citation type="submission" date="2023-07" db="EMBL/GenBank/DDBJ databases">
        <title>Sorghum-associated microbial communities from plants grown in Nebraska, USA.</title>
        <authorList>
            <person name="Schachtman D."/>
        </authorList>
    </citation>
    <scope>NUCLEOTIDE SEQUENCE</scope>
    <source>
        <strain evidence="3">DS3315</strain>
    </source>
</reference>
<evidence type="ECO:0000313" key="3">
    <source>
        <dbReference type="EMBL" id="MDP9971856.1"/>
    </source>
</evidence>
<evidence type="ECO:0000313" key="4">
    <source>
        <dbReference type="Proteomes" id="UP001224845"/>
    </source>
</evidence>
<dbReference type="Proteomes" id="UP001224845">
    <property type="component" value="Unassembled WGS sequence"/>
</dbReference>
<dbReference type="Pfam" id="PF03446">
    <property type="entry name" value="NAD_binding_2"/>
    <property type="match status" value="1"/>
</dbReference>
<accession>A0AAW8EIM9</accession>
<dbReference type="InterPro" id="IPR015814">
    <property type="entry name" value="Pgluconate_DH_NAD-bd_C"/>
</dbReference>
<organism evidence="3 4">
    <name type="scientific">Variovorax paradoxus</name>
    <dbReference type="NCBI Taxonomy" id="34073"/>
    <lineage>
        <taxon>Bacteria</taxon>
        <taxon>Pseudomonadati</taxon>
        <taxon>Pseudomonadota</taxon>
        <taxon>Betaproteobacteria</taxon>
        <taxon>Burkholderiales</taxon>
        <taxon>Comamonadaceae</taxon>
        <taxon>Variovorax</taxon>
    </lineage>
</organism>
<name>A0AAW8EIM9_VARPD</name>
<gene>
    <name evidence="3" type="ORF">J2W39_003098</name>
</gene>
<dbReference type="Pfam" id="PF09130">
    <property type="entry name" value="DUF1932"/>
    <property type="match status" value="1"/>
</dbReference>
<feature type="domain" description="6-phosphogluconate dehydrogenase NADP-binding" evidence="1">
    <location>
        <begin position="5"/>
        <end position="128"/>
    </location>
</feature>
<dbReference type="InterPro" id="IPR008927">
    <property type="entry name" value="6-PGluconate_DH-like_C_sf"/>
</dbReference>
<dbReference type="GO" id="GO:0050661">
    <property type="term" value="F:NADP binding"/>
    <property type="evidence" value="ECO:0007669"/>
    <property type="project" value="InterPro"/>
</dbReference>
<dbReference type="SUPFAM" id="SSF48179">
    <property type="entry name" value="6-phosphogluconate dehydrogenase C-terminal domain-like"/>
    <property type="match status" value="1"/>
</dbReference>
<comment type="caution">
    <text evidence="3">The sequence shown here is derived from an EMBL/GenBank/DDBJ whole genome shotgun (WGS) entry which is preliminary data.</text>
</comment>